<feature type="region of interest" description="Disordered" evidence="5">
    <location>
        <begin position="398"/>
        <end position="418"/>
    </location>
</feature>
<accession>A0A420XYV5</accession>
<keyword evidence="3" id="KW-0804">Transcription</keyword>
<dbReference type="GO" id="GO:0003677">
    <property type="term" value="F:DNA binding"/>
    <property type="evidence" value="ECO:0007669"/>
    <property type="project" value="InterPro"/>
</dbReference>
<proteinExistence type="predicted"/>
<dbReference type="SUPFAM" id="SSF159042">
    <property type="entry name" value="Plus3-like"/>
    <property type="match status" value="1"/>
</dbReference>
<sequence>MSRRKRVSSDAPGSPDSQGSAAMDESDSDDESPQKSRGGDDDLNKYPVDGLFISHAEKKEIMSMREIEREQKIAERREEIERIRQNKMLRQLVVNQQDSKKRKANAADLEDGQRKPTRVRTKTGESSSKMDALHRAREERSNRNQQREAENDRRRRRSPSYRRSTSRDSDRSSEVSWDGGNSKRKSDTPERKESPEADLRDVERVRVGRTRFAEVAFHPGVEDALTGCFVRINIGLDPHSRAPVYRMGLIKGFTTGRAYAMENRQGKQLVVEGYVKAAHGKATKEWPFISCSDGAFTESEWNRYKAICAAEGVPVPKKAALVDKIDDINRLVSRSWTEQELTEKLNRQNKLKSKFSGAQRERVQKALEAALAAGDEEKAAKLQEELDSLPAPRLAFRTSLTPASGTPGGTPQREKLSQQERLAQINAENRRKNAEAVRQAQLKERAKAREIEAKIQRGEQVDADMSRRVRTKPQFVHDSEEAKAAAKKKDVSVSSQTASPGPVTKPKEPLLPHMEKLKQLQQQSVNKAGVAVIHKPLMDDDIIGALDLDIDIDI</sequence>
<evidence type="ECO:0000256" key="1">
    <source>
        <dbReference type="ARBA" id="ARBA00004123"/>
    </source>
</evidence>
<dbReference type="GO" id="GO:0016593">
    <property type="term" value="C:Cdc73/Paf1 complex"/>
    <property type="evidence" value="ECO:0007669"/>
    <property type="project" value="TreeGrafter"/>
</dbReference>
<dbReference type="Proteomes" id="UP000275385">
    <property type="component" value="Unassembled WGS sequence"/>
</dbReference>
<protein>
    <recommendedName>
        <fullName evidence="6">Plus3 domain-containing protein</fullName>
    </recommendedName>
</protein>
<dbReference type="FunFam" id="3.90.70.200:FF:000005">
    <property type="entry name" value="Related to Pol II transcription elongation factor"/>
    <property type="match status" value="1"/>
</dbReference>
<feature type="region of interest" description="Disordered" evidence="5">
    <location>
        <begin position="474"/>
        <end position="509"/>
    </location>
</feature>
<feature type="region of interest" description="Disordered" evidence="5">
    <location>
        <begin position="1"/>
        <end position="50"/>
    </location>
</feature>
<comment type="subcellular location">
    <subcellularLocation>
        <location evidence="1">Nucleus</location>
    </subcellularLocation>
</comment>
<name>A0A420XYV5_9PEZI</name>
<dbReference type="OrthoDB" id="166375at2759"/>
<dbReference type="Gene3D" id="3.90.70.200">
    <property type="entry name" value="Plus-3 domain"/>
    <property type="match status" value="1"/>
</dbReference>
<feature type="domain" description="Plus3" evidence="6">
    <location>
        <begin position="196"/>
        <end position="333"/>
    </location>
</feature>
<keyword evidence="8" id="KW-1185">Reference proteome</keyword>
<keyword evidence="4" id="KW-0539">Nucleus</keyword>
<keyword evidence="2" id="KW-0805">Transcription regulation</keyword>
<dbReference type="InterPro" id="IPR036128">
    <property type="entry name" value="Plus3-like_sf"/>
</dbReference>
<feature type="compositionally biased region" description="Basic and acidic residues" evidence="5">
    <location>
        <begin position="32"/>
        <end position="44"/>
    </location>
</feature>
<evidence type="ECO:0000256" key="5">
    <source>
        <dbReference type="SAM" id="MobiDB-lite"/>
    </source>
</evidence>
<evidence type="ECO:0000256" key="3">
    <source>
        <dbReference type="ARBA" id="ARBA00023163"/>
    </source>
</evidence>
<feature type="compositionally biased region" description="Basic and acidic residues" evidence="5">
    <location>
        <begin position="184"/>
        <end position="199"/>
    </location>
</feature>
<dbReference type="EMBL" id="QVQW01000090">
    <property type="protein sequence ID" value="RKU40832.1"/>
    <property type="molecule type" value="Genomic_DNA"/>
</dbReference>
<feature type="compositionally biased region" description="Basic and acidic residues" evidence="5">
    <location>
        <begin position="131"/>
        <end position="153"/>
    </location>
</feature>
<dbReference type="SMART" id="SM00719">
    <property type="entry name" value="Plus3"/>
    <property type="match status" value="1"/>
</dbReference>
<feature type="region of interest" description="Disordered" evidence="5">
    <location>
        <begin position="82"/>
        <end position="199"/>
    </location>
</feature>
<evidence type="ECO:0000313" key="8">
    <source>
        <dbReference type="Proteomes" id="UP000275385"/>
    </source>
</evidence>
<comment type="caution">
    <text evidence="7">The sequence shown here is derived from an EMBL/GenBank/DDBJ whole genome shotgun (WGS) entry which is preliminary data.</text>
</comment>
<dbReference type="PROSITE" id="PS51360">
    <property type="entry name" value="PLUS3"/>
    <property type="match status" value="1"/>
</dbReference>
<dbReference type="Pfam" id="PF03126">
    <property type="entry name" value="Plus-3"/>
    <property type="match status" value="1"/>
</dbReference>
<evidence type="ECO:0000313" key="7">
    <source>
        <dbReference type="EMBL" id="RKU40832.1"/>
    </source>
</evidence>
<reference evidence="7 8" key="1">
    <citation type="submission" date="2018-08" db="EMBL/GenBank/DDBJ databases">
        <title>Draft genome of the lignicolous fungus Coniochaeta pulveracea.</title>
        <authorList>
            <person name="Borstlap C.J."/>
            <person name="De Witt R.N."/>
            <person name="Botha A."/>
            <person name="Volschenk H."/>
        </authorList>
    </citation>
    <scope>NUCLEOTIDE SEQUENCE [LARGE SCALE GENOMIC DNA]</scope>
    <source>
        <strain evidence="7 8">CAB683</strain>
    </source>
</reference>
<dbReference type="PANTHER" id="PTHR13115">
    <property type="entry name" value="RNA POLYMERASE-ASSOCIATED PROTEIN RTF1 HOMOLOG"/>
    <property type="match status" value="1"/>
</dbReference>
<organism evidence="7 8">
    <name type="scientific">Coniochaeta pulveracea</name>
    <dbReference type="NCBI Taxonomy" id="177199"/>
    <lineage>
        <taxon>Eukaryota</taxon>
        <taxon>Fungi</taxon>
        <taxon>Dikarya</taxon>
        <taxon>Ascomycota</taxon>
        <taxon>Pezizomycotina</taxon>
        <taxon>Sordariomycetes</taxon>
        <taxon>Sordariomycetidae</taxon>
        <taxon>Coniochaetales</taxon>
        <taxon>Coniochaetaceae</taxon>
        <taxon>Coniochaeta</taxon>
    </lineage>
</organism>
<dbReference type="AlphaFoldDB" id="A0A420XYV5"/>
<dbReference type="STRING" id="177199.A0A420XYV5"/>
<dbReference type="GO" id="GO:1990269">
    <property type="term" value="F:RNA polymerase II C-terminal domain phosphoserine binding"/>
    <property type="evidence" value="ECO:0007669"/>
    <property type="project" value="TreeGrafter"/>
</dbReference>
<gene>
    <name evidence="7" type="ORF">DL546_003150</name>
</gene>
<evidence type="ECO:0000259" key="6">
    <source>
        <dbReference type="PROSITE" id="PS51360"/>
    </source>
</evidence>
<evidence type="ECO:0000256" key="4">
    <source>
        <dbReference type="ARBA" id="ARBA00023242"/>
    </source>
</evidence>
<dbReference type="InterPro" id="IPR004343">
    <property type="entry name" value="Plus-3_dom"/>
</dbReference>
<evidence type="ECO:0000256" key="2">
    <source>
        <dbReference type="ARBA" id="ARBA00023015"/>
    </source>
</evidence>
<feature type="compositionally biased region" description="Basic and acidic residues" evidence="5">
    <location>
        <begin position="475"/>
        <end position="491"/>
    </location>
</feature>
<dbReference type="PANTHER" id="PTHR13115:SF8">
    <property type="entry name" value="RNA POLYMERASE-ASSOCIATED PROTEIN RTF1 HOMOLOG"/>
    <property type="match status" value="1"/>
</dbReference>